<dbReference type="Gene3D" id="3.30.420.40">
    <property type="match status" value="2"/>
</dbReference>
<dbReference type="EMBL" id="CABHNB010000038">
    <property type="protein sequence ID" value="VUX16294.1"/>
    <property type="molecule type" value="Genomic_DNA"/>
</dbReference>
<evidence type="ECO:0000256" key="3">
    <source>
        <dbReference type="ARBA" id="ARBA00022777"/>
    </source>
</evidence>
<dbReference type="GO" id="GO:0019150">
    <property type="term" value="F:D-ribulokinase activity"/>
    <property type="evidence" value="ECO:0007669"/>
    <property type="project" value="TreeGrafter"/>
</dbReference>
<keyword evidence="6" id="KW-0119">Carbohydrate metabolism</keyword>
<dbReference type="Proteomes" id="UP000409147">
    <property type="component" value="Unassembled WGS sequence"/>
</dbReference>
<dbReference type="RefSeq" id="WP_144369446.1">
    <property type="nucleotide sequence ID" value="NZ_CABHNB010000038.1"/>
</dbReference>
<dbReference type="AlphaFoldDB" id="A0A564U9P5"/>
<reference evidence="10 11" key="1">
    <citation type="submission" date="2019-07" db="EMBL/GenBank/DDBJ databases">
        <authorList>
            <person name="Hibberd C M."/>
            <person name="Gehrig L. J."/>
            <person name="Chang H.-W."/>
            <person name="Venkatesh S."/>
        </authorList>
    </citation>
    <scope>NUCLEOTIDE SEQUENCE [LARGE SCALE GENOMIC DNA]</scope>
    <source>
        <strain evidence="10">Ruminococcus_obeum_SSTS_Bg7063</strain>
    </source>
</reference>
<dbReference type="EC" id="2.7.1.16" evidence="10"/>
<dbReference type="GO" id="GO:0019569">
    <property type="term" value="P:L-arabinose catabolic process to D-xylulose 5-phosphate"/>
    <property type="evidence" value="ECO:0007669"/>
    <property type="project" value="InterPro"/>
</dbReference>
<comment type="similarity">
    <text evidence="7">Belongs to the FGGY kinase family.</text>
</comment>
<dbReference type="SUPFAM" id="SSF53067">
    <property type="entry name" value="Actin-like ATPase domain"/>
    <property type="match status" value="2"/>
</dbReference>
<dbReference type="GO" id="GO:0005737">
    <property type="term" value="C:cytoplasm"/>
    <property type="evidence" value="ECO:0007669"/>
    <property type="project" value="TreeGrafter"/>
</dbReference>
<evidence type="ECO:0000313" key="10">
    <source>
        <dbReference type="EMBL" id="VUX16294.1"/>
    </source>
</evidence>
<dbReference type="Pfam" id="PF02782">
    <property type="entry name" value="FGGY_C"/>
    <property type="match status" value="1"/>
</dbReference>
<evidence type="ECO:0000259" key="8">
    <source>
        <dbReference type="Pfam" id="PF00370"/>
    </source>
</evidence>
<dbReference type="Pfam" id="PF00370">
    <property type="entry name" value="FGGY_N"/>
    <property type="match status" value="1"/>
</dbReference>
<dbReference type="GO" id="GO:0008741">
    <property type="term" value="F:ribulokinase activity"/>
    <property type="evidence" value="ECO:0007669"/>
    <property type="project" value="UniProtKB-EC"/>
</dbReference>
<feature type="domain" description="Carbohydrate kinase FGGY C-terminal" evidence="9">
    <location>
        <begin position="261"/>
        <end position="447"/>
    </location>
</feature>
<dbReference type="CDD" id="cd07781">
    <property type="entry name" value="ASKHA_NBD_FGGY_L-RBK"/>
    <property type="match status" value="1"/>
</dbReference>
<dbReference type="PANTHER" id="PTHR43435:SF4">
    <property type="entry name" value="FGGY CARBOHYDRATE KINASE DOMAIN-CONTAINING PROTEIN"/>
    <property type="match status" value="1"/>
</dbReference>
<dbReference type="InterPro" id="IPR018485">
    <property type="entry name" value="FGGY_C"/>
</dbReference>
<evidence type="ECO:0000256" key="4">
    <source>
        <dbReference type="ARBA" id="ARBA00022840"/>
    </source>
</evidence>
<name>A0A564U9P5_9FIRM</name>
<dbReference type="PIRSF" id="PIRSF000538">
    <property type="entry name" value="GlpK"/>
    <property type="match status" value="1"/>
</dbReference>
<evidence type="ECO:0000256" key="2">
    <source>
        <dbReference type="ARBA" id="ARBA00022741"/>
    </source>
</evidence>
<accession>A0A564U9P5</accession>
<keyword evidence="3 7" id="KW-0418">Kinase</keyword>
<feature type="domain" description="Carbohydrate kinase FGGY N-terminal" evidence="8">
    <location>
        <begin position="4"/>
        <end position="250"/>
    </location>
</feature>
<keyword evidence="5" id="KW-0054">Arabinose catabolism</keyword>
<dbReference type="InterPro" id="IPR000577">
    <property type="entry name" value="Carb_kinase_FGGY"/>
</dbReference>
<evidence type="ECO:0000256" key="7">
    <source>
        <dbReference type="RuleBase" id="RU003733"/>
    </source>
</evidence>
<protein>
    <submittedName>
        <fullName evidence="10">Ribulokinase</fullName>
        <ecNumber evidence="10">2.7.1.16</ecNumber>
    </submittedName>
</protein>
<keyword evidence="4" id="KW-0067">ATP-binding</keyword>
<organism evidence="10 11">
    <name type="scientific">Blautia obeum</name>
    <dbReference type="NCBI Taxonomy" id="40520"/>
    <lineage>
        <taxon>Bacteria</taxon>
        <taxon>Bacillati</taxon>
        <taxon>Bacillota</taxon>
        <taxon>Clostridia</taxon>
        <taxon>Lachnospirales</taxon>
        <taxon>Lachnospiraceae</taxon>
        <taxon>Blautia</taxon>
    </lineage>
</organism>
<keyword evidence="2" id="KW-0547">Nucleotide-binding</keyword>
<evidence type="ECO:0000256" key="1">
    <source>
        <dbReference type="ARBA" id="ARBA00022679"/>
    </source>
</evidence>
<keyword evidence="11" id="KW-1185">Reference proteome</keyword>
<dbReference type="PROSITE" id="PS00445">
    <property type="entry name" value="FGGY_KINASES_2"/>
    <property type="match status" value="1"/>
</dbReference>
<dbReference type="PANTHER" id="PTHR43435">
    <property type="entry name" value="RIBULOKINASE"/>
    <property type="match status" value="1"/>
</dbReference>
<proteinExistence type="inferred from homology"/>
<evidence type="ECO:0000256" key="5">
    <source>
        <dbReference type="ARBA" id="ARBA00022935"/>
    </source>
</evidence>
<dbReference type="InterPro" id="IPR018484">
    <property type="entry name" value="FGGY_N"/>
</dbReference>
<dbReference type="InterPro" id="IPR043129">
    <property type="entry name" value="ATPase_NBD"/>
</dbReference>
<gene>
    <name evidence="10" type="primary">araB</name>
    <name evidence="10" type="ORF">ROSSTS7063_02579</name>
</gene>
<evidence type="ECO:0000313" key="11">
    <source>
        <dbReference type="Proteomes" id="UP000409147"/>
    </source>
</evidence>
<evidence type="ECO:0000259" key="9">
    <source>
        <dbReference type="Pfam" id="PF02782"/>
    </source>
</evidence>
<keyword evidence="1 7" id="KW-0808">Transferase</keyword>
<sequence length="500" mass="56929">MEAYFMGIDTGTQGVRIGISDTGGKLIFEQEQKWETEFLKVGWAEQNPLNWWEAVNGIFEKIAHTVESEIRQNIRACCVCATSTTAIAVNENGYPLMNAMMWMDARSRKEMKEINDTGHPVLNYCGKETSFEWMIPKALWIKRNRTDVYNACYKIVDQLDWMNYQLCGEWSSSICNTTCKWNYVSSMGGYQRDFFEQIGFEDYEEKLIMRVDKIGDVVGTILPQISEKYGFFREMKIVQGGIDAHIAMFGLDVLKPGKLGVIMGTSFVHLCLSDQNPDVKGIWGPYDGAVLDDMWLLEGGQISASGLVNWFRHNFHIPEKDGNPYGHLLEIPDEIPIGADGVTVLDFFQGNRTPYKDAMAKGVIFGLNIKHSWKHIYRAVLESVSYGTQNIIRNFEEQGYPVASITACGGVTKDRRWLQMISDVTGKPIIVNENIQAGVLGCCVVAASKGRFYNDFQSAAEHMVKPKFIVEPDMKNHEEYQPYFHKYLELYESLKDLMHQ</sequence>
<dbReference type="GO" id="GO:0005524">
    <property type="term" value="F:ATP binding"/>
    <property type="evidence" value="ECO:0007669"/>
    <property type="project" value="UniProtKB-KW"/>
</dbReference>
<dbReference type="InterPro" id="IPR018483">
    <property type="entry name" value="Carb_kinase_FGGY_CS"/>
</dbReference>
<dbReference type="InterPro" id="IPR005929">
    <property type="entry name" value="Ribulokinase"/>
</dbReference>
<evidence type="ECO:0000256" key="6">
    <source>
        <dbReference type="ARBA" id="ARBA00023277"/>
    </source>
</evidence>